<evidence type="ECO:0000259" key="7">
    <source>
        <dbReference type="PROSITE" id="PS50847"/>
    </source>
</evidence>
<dbReference type="RefSeq" id="WP_003548239.1">
    <property type="nucleotide sequence ID" value="NC_006814.3"/>
</dbReference>
<feature type="compositionally biased region" description="Low complexity" evidence="5">
    <location>
        <begin position="933"/>
        <end position="944"/>
    </location>
</feature>
<dbReference type="STRING" id="272621.LBA1496"/>
<dbReference type="KEGG" id="lac:LBA1496"/>
<name>Q5FJ09_LACAC</name>
<evidence type="ECO:0000256" key="1">
    <source>
        <dbReference type="ARBA" id="ARBA00022512"/>
    </source>
</evidence>
<proteinExistence type="predicted"/>
<protein>
    <submittedName>
        <fullName evidence="8">Putative fibrinogen-binding protein</fullName>
    </submittedName>
</protein>
<sequence>MQGIIKWIEDNRLSWDHISDQEKYPGWEDVFDESLKIDRVDPFDHKNPQWQATANKEITITQTVNNGSQQSTQQIKVNYDVVIYIAIDPNMSGWDALFGNYKFIISDVKVSNINKVDPDTNTPKDDFDAVNIPTAPEGFENRVTGTIEGPKFDDYNINNNISLEDKVIKTNLDSIFNTILQKGTDVTFKYDIEQIAVKKPTWVDVIDGDDKKEWNDLFQNVDFTKDQDKDNIWTGTVTLNKDIIQTINGLDQENKQTIHLTKDVTITIQRDGNTNNFKILTVNQSNWTPNDSLESTDISKPGYNHNVSASITGTSSDNFTHKVENGHLSTNLDFSKLENNNNQITINYKVSYSPNFGDIALPPNMDLDDLKPDKDNENIFTGTITTDKVINQTVNGKPANDITFSQTVSVTVTWDKENAQWVVSEPKVEINGYTPIDINKPGYSIDKVEADIIGESDFKVEDGKLVVNDKALANLQNGQTINYTVTYSPVFGDIILPPGIDKDDLVENPDGSWTANTTINKVITQNIANANGNINQITLSQAATVTLTLKDGKWTVDIKGFGDVTVKDDNPINVNRPGYKHDVSASIDGTKFDGFKIDDDGNIVINASAWDILKDGDTISYIVNYTPIKPQPDTVTPPNKDDDNIWSDDVTDKEKDDIIDKIEDGALTWTDNGDGTWSATVDFNKQLSQSISGNMINGLPNITVDVTKKVTLTAELKGDKFHITSVTSGKWTSDSNLGQKLPESDNKYDISATVNGNDHAGLKAEVENTNTIPGLDSDLIQSIINNHEYGSLLQLSYVINANPGSADPDKPAEPDTPNVDPDMGVDPENPSNPDDNNGSGDSNNSGNNPGSSDSTENTTPKPEEGPEVKPVTTPTEFTPPLSEDIEDDDKKANPDSDSAQSESNKDNKGKTVTGSKATGKKATIISLSESITASQNSSANSQNSLATTDNEIALPQTGENKDNLSMMGIIMAGLAGALTTLGTAIKKKKKN</sequence>
<feature type="region of interest" description="Disordered" evidence="5">
    <location>
        <begin position="803"/>
        <end position="960"/>
    </location>
</feature>
<keyword evidence="9" id="KW-1185">Reference proteome</keyword>
<dbReference type="AlphaFoldDB" id="Q5FJ09"/>
<feature type="compositionally biased region" description="Low complexity" evidence="5">
    <location>
        <begin position="868"/>
        <end position="880"/>
    </location>
</feature>
<organism evidence="9">
    <name type="scientific">Lactobacillus acidophilus (strain ATCC 700396 / NCK56 / N2 / NCFM)</name>
    <dbReference type="NCBI Taxonomy" id="272621"/>
    <lineage>
        <taxon>Bacteria</taxon>
        <taxon>Bacillati</taxon>
        <taxon>Bacillota</taxon>
        <taxon>Bacilli</taxon>
        <taxon>Lactobacillales</taxon>
        <taxon>Lactobacillaceae</taxon>
        <taxon>Lactobacillus</taxon>
    </lineage>
</organism>
<keyword evidence="1" id="KW-0134">Cell wall</keyword>
<keyword evidence="6" id="KW-1133">Transmembrane helix</keyword>
<dbReference type="BioCyc" id="LACI272621:G1G49-1464-MONOMER"/>
<evidence type="ECO:0000313" key="9">
    <source>
        <dbReference type="Proteomes" id="UP000006381"/>
    </source>
</evidence>
<dbReference type="HOGENOM" id="CLU_301439_0_0_9"/>
<keyword evidence="6" id="KW-0472">Membrane</keyword>
<evidence type="ECO:0000256" key="3">
    <source>
        <dbReference type="ARBA" id="ARBA00022729"/>
    </source>
</evidence>
<evidence type="ECO:0000313" key="8">
    <source>
        <dbReference type="EMBL" id="AAV43315.1"/>
    </source>
</evidence>
<evidence type="ECO:0000256" key="4">
    <source>
        <dbReference type="ARBA" id="ARBA00023088"/>
    </source>
</evidence>
<feature type="domain" description="Gram-positive cocci surface proteins LPxTG" evidence="7">
    <location>
        <begin position="954"/>
        <end position="991"/>
    </location>
</feature>
<accession>Q5FJ09</accession>
<dbReference type="PATRIC" id="fig|272621.13.peg.1418"/>
<dbReference type="NCBIfam" id="TIGR01167">
    <property type="entry name" value="LPXTG_anchor"/>
    <property type="match status" value="1"/>
</dbReference>
<evidence type="ECO:0000256" key="5">
    <source>
        <dbReference type="SAM" id="MobiDB-lite"/>
    </source>
</evidence>
<evidence type="ECO:0000256" key="6">
    <source>
        <dbReference type="SAM" id="Phobius"/>
    </source>
</evidence>
<dbReference type="GeneID" id="93289435"/>
<evidence type="ECO:0000256" key="2">
    <source>
        <dbReference type="ARBA" id="ARBA00022525"/>
    </source>
</evidence>
<reference evidence="8 9" key="1">
    <citation type="journal article" date="2005" name="Proc. Natl. Acad. Sci. U.S.A.">
        <title>Complete genome sequence of the probiotic lactic acid bacterium Lactobacillus acidophilus NCFM.</title>
        <authorList>
            <person name="Altermann E."/>
            <person name="Russell W.M."/>
            <person name="Azcarate-Peril M.A."/>
            <person name="Barrangou R."/>
            <person name="Buck B.L."/>
            <person name="McAuliffe O."/>
            <person name="Souther N."/>
            <person name="Dobson A."/>
            <person name="Duong T."/>
            <person name="Callanan M."/>
            <person name="Lick S."/>
            <person name="Hamrick A."/>
            <person name="Cano R."/>
            <person name="Klaenhammer T.R."/>
        </authorList>
    </citation>
    <scope>NUCLEOTIDE SEQUENCE [LARGE SCALE GENOMIC DNA]</scope>
    <source>
        <strain evidence="9">ATCC 700396 / NCK56 / N2 / NCFM</strain>
    </source>
</reference>
<dbReference type="EMBL" id="CP000033">
    <property type="protein sequence ID" value="AAV43315.1"/>
    <property type="molecule type" value="Genomic_DNA"/>
</dbReference>
<gene>
    <name evidence="8" type="ordered locus">LBA1496</name>
</gene>
<feature type="transmembrane region" description="Helical" evidence="6">
    <location>
        <begin position="964"/>
        <end position="985"/>
    </location>
</feature>
<keyword evidence="3" id="KW-0732">Signal</keyword>
<dbReference type="PROSITE" id="PS50847">
    <property type="entry name" value="GRAM_POS_ANCHORING"/>
    <property type="match status" value="1"/>
</dbReference>
<keyword evidence="6" id="KW-0812">Transmembrane</keyword>
<dbReference type="Proteomes" id="UP000006381">
    <property type="component" value="Chromosome"/>
</dbReference>
<keyword evidence="4" id="KW-0572">Peptidoglycan-anchor</keyword>
<dbReference type="InterPro" id="IPR019931">
    <property type="entry name" value="LPXTG_anchor"/>
</dbReference>
<keyword evidence="2" id="KW-0964">Secreted</keyword>
<feature type="compositionally biased region" description="Low complexity" evidence="5">
    <location>
        <begin position="829"/>
        <end position="860"/>
    </location>
</feature>